<evidence type="ECO:0000256" key="1">
    <source>
        <dbReference type="SAM" id="MobiDB-lite"/>
    </source>
</evidence>
<feature type="compositionally biased region" description="Low complexity" evidence="1">
    <location>
        <begin position="122"/>
        <end position="139"/>
    </location>
</feature>
<feature type="compositionally biased region" description="Low complexity" evidence="1">
    <location>
        <begin position="46"/>
        <end position="69"/>
    </location>
</feature>
<organism evidence="2 3">
    <name type="scientific">Solirubrobacter deserti</name>
    <dbReference type="NCBI Taxonomy" id="2282478"/>
    <lineage>
        <taxon>Bacteria</taxon>
        <taxon>Bacillati</taxon>
        <taxon>Actinomycetota</taxon>
        <taxon>Thermoleophilia</taxon>
        <taxon>Solirubrobacterales</taxon>
        <taxon>Solirubrobacteraceae</taxon>
        <taxon>Solirubrobacter</taxon>
    </lineage>
</organism>
<reference evidence="2" key="1">
    <citation type="submission" date="2022-10" db="EMBL/GenBank/DDBJ databases">
        <title>The WGS of Solirubrobacter sp. CPCC 204708.</title>
        <authorList>
            <person name="Jiang Z."/>
        </authorList>
    </citation>
    <scope>NUCLEOTIDE SEQUENCE</scope>
    <source>
        <strain evidence="2">CPCC 204708</strain>
    </source>
</reference>
<feature type="compositionally biased region" description="Low complexity" evidence="1">
    <location>
        <begin position="25"/>
        <end position="37"/>
    </location>
</feature>
<sequence>MSRALDFFLAPPEPEPSAAGSRSTPGAPLAPTVVVPAPSSPPPAALVPGASSSPAAVMPGVSSASPAARVPGASLAPAVVVPAPSSPPPAALVPGLPFASAVVAPGSPPVPLPPLAAPPSSPAAAAPGSPRPSAAGPAGRTRRKRRARNPVAAAVPPAALIADAGVLTGAAVLGRPREAEPVAAALALALRRETRAKVATVAVVGPPLPEASSGGGAGRRVAARLEAHGLEPRVRGRLVWVRLDPASPELASLVWQVALLAAPVVLAVTAPRTPAIDAALVEQDLTVLVTTEPDGPLAQAAGAGLGHIVPTRPLKRGLARELSRAGIRAAGPIRALVDAHEGSRR</sequence>
<protein>
    <submittedName>
        <fullName evidence="2">Uncharacterized protein</fullName>
    </submittedName>
</protein>
<comment type="caution">
    <text evidence="2">The sequence shown here is derived from an EMBL/GenBank/DDBJ whole genome shotgun (WGS) entry which is preliminary data.</text>
</comment>
<name>A0ABT4RUM9_9ACTN</name>
<dbReference type="RefSeq" id="WP_202957625.1">
    <property type="nucleotide sequence ID" value="NZ_JAPCID010000070.1"/>
</dbReference>
<evidence type="ECO:0000313" key="2">
    <source>
        <dbReference type="EMBL" id="MDA0141955.1"/>
    </source>
</evidence>
<feature type="region of interest" description="Disordered" evidence="1">
    <location>
        <begin position="1"/>
        <end position="69"/>
    </location>
</feature>
<dbReference type="Proteomes" id="UP001147700">
    <property type="component" value="Unassembled WGS sequence"/>
</dbReference>
<evidence type="ECO:0000313" key="3">
    <source>
        <dbReference type="Proteomes" id="UP001147700"/>
    </source>
</evidence>
<gene>
    <name evidence="2" type="ORF">OJ962_31000</name>
</gene>
<keyword evidence="3" id="KW-1185">Reference proteome</keyword>
<feature type="region of interest" description="Disordered" evidence="1">
    <location>
        <begin position="114"/>
        <end position="151"/>
    </location>
</feature>
<accession>A0ABT4RUM9</accession>
<dbReference type="EMBL" id="JAPCID010000070">
    <property type="protein sequence ID" value="MDA0141955.1"/>
    <property type="molecule type" value="Genomic_DNA"/>
</dbReference>
<proteinExistence type="predicted"/>